<accession>A0AAV7L615</accession>
<evidence type="ECO:0000313" key="1">
    <source>
        <dbReference type="EMBL" id="KAJ1085714.1"/>
    </source>
</evidence>
<comment type="caution">
    <text evidence="1">The sequence shown here is derived from an EMBL/GenBank/DDBJ whole genome shotgun (WGS) entry which is preliminary data.</text>
</comment>
<name>A0AAV7L615_PLEWA</name>
<proteinExistence type="predicted"/>
<evidence type="ECO:0000313" key="2">
    <source>
        <dbReference type="Proteomes" id="UP001066276"/>
    </source>
</evidence>
<dbReference type="Proteomes" id="UP001066276">
    <property type="component" value="Chromosome 12"/>
</dbReference>
<dbReference type="AlphaFoldDB" id="A0AAV7L615"/>
<dbReference type="EMBL" id="JANPWB010000016">
    <property type="protein sequence ID" value="KAJ1085714.1"/>
    <property type="molecule type" value="Genomic_DNA"/>
</dbReference>
<protein>
    <submittedName>
        <fullName evidence="1">Uncharacterized protein</fullName>
    </submittedName>
</protein>
<keyword evidence="2" id="KW-1185">Reference proteome</keyword>
<gene>
    <name evidence="1" type="ORF">NDU88_005839</name>
</gene>
<sequence length="133" mass="14493">MFRHLPAWHQGFFRASSAEGGVSIGDLGVLVVHGVGLVEGGIKALAERFVLHCPLQDVRGGAHSFKALWRECEYIREARPSPAPAIVLAPGPSLAHRIMALLASRLQRGRLLRASGTITSPRYRPPEASILRR</sequence>
<organism evidence="1 2">
    <name type="scientific">Pleurodeles waltl</name>
    <name type="common">Iberian ribbed newt</name>
    <dbReference type="NCBI Taxonomy" id="8319"/>
    <lineage>
        <taxon>Eukaryota</taxon>
        <taxon>Metazoa</taxon>
        <taxon>Chordata</taxon>
        <taxon>Craniata</taxon>
        <taxon>Vertebrata</taxon>
        <taxon>Euteleostomi</taxon>
        <taxon>Amphibia</taxon>
        <taxon>Batrachia</taxon>
        <taxon>Caudata</taxon>
        <taxon>Salamandroidea</taxon>
        <taxon>Salamandridae</taxon>
        <taxon>Pleurodelinae</taxon>
        <taxon>Pleurodeles</taxon>
    </lineage>
</organism>
<reference evidence="1" key="1">
    <citation type="journal article" date="2022" name="bioRxiv">
        <title>Sequencing and chromosome-scale assembly of the giantPleurodeles waltlgenome.</title>
        <authorList>
            <person name="Brown T."/>
            <person name="Elewa A."/>
            <person name="Iarovenko S."/>
            <person name="Subramanian E."/>
            <person name="Araus A.J."/>
            <person name="Petzold A."/>
            <person name="Susuki M."/>
            <person name="Suzuki K.-i.T."/>
            <person name="Hayashi T."/>
            <person name="Toyoda A."/>
            <person name="Oliveira C."/>
            <person name="Osipova E."/>
            <person name="Leigh N.D."/>
            <person name="Simon A."/>
            <person name="Yun M.H."/>
        </authorList>
    </citation>
    <scope>NUCLEOTIDE SEQUENCE</scope>
    <source>
        <strain evidence="1">20211129_DDA</strain>
        <tissue evidence="1">Liver</tissue>
    </source>
</reference>